<evidence type="ECO:0000313" key="1">
    <source>
        <dbReference type="EMBL" id="KAH7855611.1"/>
    </source>
</evidence>
<protein>
    <submittedName>
        <fullName evidence="1">Uncharacterized protein</fullName>
    </submittedName>
</protein>
<reference evidence="1 2" key="1">
    <citation type="journal article" date="2021" name="Hortic Res">
        <title>High-quality reference genome and annotation aids understanding of berry development for evergreen blueberry (Vaccinium darrowii).</title>
        <authorList>
            <person name="Yu J."/>
            <person name="Hulse-Kemp A.M."/>
            <person name="Babiker E."/>
            <person name="Staton M."/>
        </authorList>
    </citation>
    <scope>NUCLEOTIDE SEQUENCE [LARGE SCALE GENOMIC DNA]</scope>
    <source>
        <strain evidence="2">cv. NJ 8807/NJ 8810</strain>
        <tissue evidence="1">Young leaf</tissue>
    </source>
</reference>
<evidence type="ECO:0000313" key="2">
    <source>
        <dbReference type="Proteomes" id="UP000828048"/>
    </source>
</evidence>
<comment type="caution">
    <text evidence="1">The sequence shown here is derived from an EMBL/GenBank/DDBJ whole genome shotgun (WGS) entry which is preliminary data.</text>
</comment>
<name>A0ACB7YPR0_9ERIC</name>
<dbReference type="EMBL" id="CM037161">
    <property type="protein sequence ID" value="KAH7855611.1"/>
    <property type="molecule type" value="Genomic_DNA"/>
</dbReference>
<organism evidence="1 2">
    <name type="scientific">Vaccinium darrowii</name>
    <dbReference type="NCBI Taxonomy" id="229202"/>
    <lineage>
        <taxon>Eukaryota</taxon>
        <taxon>Viridiplantae</taxon>
        <taxon>Streptophyta</taxon>
        <taxon>Embryophyta</taxon>
        <taxon>Tracheophyta</taxon>
        <taxon>Spermatophyta</taxon>
        <taxon>Magnoliopsida</taxon>
        <taxon>eudicotyledons</taxon>
        <taxon>Gunneridae</taxon>
        <taxon>Pentapetalae</taxon>
        <taxon>asterids</taxon>
        <taxon>Ericales</taxon>
        <taxon>Ericaceae</taxon>
        <taxon>Vaccinioideae</taxon>
        <taxon>Vaccinieae</taxon>
        <taxon>Vaccinium</taxon>
    </lineage>
</organism>
<accession>A0ACB7YPR0</accession>
<gene>
    <name evidence="1" type="ORF">Vadar_026747</name>
</gene>
<dbReference type="Proteomes" id="UP000828048">
    <property type="component" value="Chromosome 11"/>
</dbReference>
<keyword evidence="2" id="KW-1185">Reference proteome</keyword>
<sequence length="155" mass="16833">MPKLAAPSVLLLLLFITATATAIAPKTAPNPSAHGAVDTSPAPSPTDNEQFLKSCVSKFTDKCGPQVFGGVFMHVTVTEPCCKNLVNVGKQCHDGLVRRIYDEEVRRAREGNGEVVVDEERGSRILSRSEKVWNDCVRLGVAPGRVPPSRVRWLP</sequence>
<proteinExistence type="predicted"/>